<dbReference type="InterPro" id="IPR017517">
    <property type="entry name" value="Maleyloyr_isom"/>
</dbReference>
<accession>A0ABY8PUC3</accession>
<dbReference type="Proteomes" id="UP001244136">
    <property type="component" value="Chromosome"/>
</dbReference>
<dbReference type="NCBIfam" id="TIGR03085">
    <property type="entry name" value="TIGR03085 family metal-binding protein"/>
    <property type="match status" value="1"/>
</dbReference>
<organism evidence="1 2">
    <name type="scientific">Tessaracoccus lacteus</name>
    <dbReference type="NCBI Taxonomy" id="3041766"/>
    <lineage>
        <taxon>Bacteria</taxon>
        <taxon>Bacillati</taxon>
        <taxon>Actinomycetota</taxon>
        <taxon>Actinomycetes</taxon>
        <taxon>Propionibacteriales</taxon>
        <taxon>Propionibacteriaceae</taxon>
        <taxon>Tessaracoccus</taxon>
    </lineage>
</organism>
<dbReference type="InterPro" id="IPR017519">
    <property type="entry name" value="CHP03085"/>
</dbReference>
<proteinExistence type="predicted"/>
<dbReference type="NCBIfam" id="TIGR03083">
    <property type="entry name" value="maleylpyruvate isomerase family mycothiol-dependent enzyme"/>
    <property type="match status" value="1"/>
</dbReference>
<keyword evidence="2" id="KW-1185">Reference proteome</keyword>
<dbReference type="EMBL" id="CP123967">
    <property type="protein sequence ID" value="WGT46041.1"/>
    <property type="molecule type" value="Genomic_DNA"/>
</dbReference>
<reference evidence="1 2" key="1">
    <citation type="journal article" date="2008" name="Int. J. Syst. Evol. Microbiol.">
        <title>Tessaracoccus flavescens sp. nov., isolated from marine sediment.</title>
        <authorList>
            <person name="Lee D.W."/>
            <person name="Lee S.D."/>
        </authorList>
    </citation>
    <scope>NUCLEOTIDE SEQUENCE [LARGE SCALE GENOMIC DNA]</scope>
    <source>
        <strain evidence="1 2">T21</strain>
    </source>
</reference>
<evidence type="ECO:0000313" key="2">
    <source>
        <dbReference type="Proteomes" id="UP001244136"/>
    </source>
</evidence>
<evidence type="ECO:0000313" key="1">
    <source>
        <dbReference type="EMBL" id="WGT46041.1"/>
    </source>
</evidence>
<gene>
    <name evidence="1" type="ORF">QH948_07635</name>
</gene>
<dbReference type="RefSeq" id="WP_281143867.1">
    <property type="nucleotide sequence ID" value="NZ_CP123967.1"/>
</dbReference>
<protein>
    <submittedName>
        <fullName evidence="1">TIGR03085 family metal-binding protein</fullName>
    </submittedName>
</protein>
<name>A0ABY8PUC3_9ACTN</name>
<sequence>MTLARRQRAALADLLEELGPFAPTECAGWQTQDLAAHLYVREHKLGALPGIGSEKFAPRTERIQRETLHELGYPALVEAIRTPGWIMFPVDNLVNSGEYFMHHEDVLRANGRVQVLRPGDQRDLWPITKVLARKTNMQFKGHVRLQRTDTGEVAQLGRGPKPLTIAGLPSEILLHLSGRKADVAVTGEPAVVEAWQKAIKGL</sequence>